<dbReference type="AlphaFoldDB" id="A0A9D1HNV9"/>
<organism evidence="13 14">
    <name type="scientific">Candidatus Fimiplasma intestinipullorum</name>
    <dbReference type="NCBI Taxonomy" id="2840825"/>
    <lineage>
        <taxon>Bacteria</taxon>
        <taxon>Bacillati</taxon>
        <taxon>Bacillota</taxon>
        <taxon>Clostridia</taxon>
        <taxon>Eubacteriales</taxon>
        <taxon>Candidatus Fimiplasma</taxon>
    </lineage>
</organism>
<dbReference type="PANTHER" id="PTHR11136">
    <property type="entry name" value="FOLYLPOLYGLUTAMATE SYNTHASE-RELATED"/>
    <property type="match status" value="1"/>
</dbReference>
<feature type="domain" description="Mur ligase central" evidence="12">
    <location>
        <begin position="43"/>
        <end position="249"/>
    </location>
</feature>
<dbReference type="InterPro" id="IPR001645">
    <property type="entry name" value="Folylpolyglutamate_synth"/>
</dbReference>
<evidence type="ECO:0000256" key="9">
    <source>
        <dbReference type="ARBA" id="ARBA00047493"/>
    </source>
</evidence>
<accession>A0A9D1HNV9</accession>
<dbReference type="Gene3D" id="3.90.190.20">
    <property type="entry name" value="Mur ligase, C-terminal domain"/>
    <property type="match status" value="1"/>
</dbReference>
<dbReference type="SUPFAM" id="SSF53623">
    <property type="entry name" value="MurD-like peptide ligases, catalytic domain"/>
    <property type="match status" value="1"/>
</dbReference>
<evidence type="ECO:0000256" key="2">
    <source>
        <dbReference type="ARBA" id="ARBA00013025"/>
    </source>
</evidence>
<keyword evidence="5 10" id="KW-0547">Nucleotide-binding</keyword>
<name>A0A9D1HNV9_9FIRM</name>
<evidence type="ECO:0000256" key="1">
    <source>
        <dbReference type="ARBA" id="ARBA00008276"/>
    </source>
</evidence>
<dbReference type="InterPro" id="IPR036615">
    <property type="entry name" value="Mur_ligase_C_dom_sf"/>
</dbReference>
<keyword evidence="3 10" id="KW-0436">Ligase</keyword>
<protein>
    <recommendedName>
        <fullName evidence="2">tetrahydrofolate synthase</fullName>
        <ecNumber evidence="2">6.3.2.17</ecNumber>
    </recommendedName>
    <alternativeName>
        <fullName evidence="8">Tetrahydrofolylpolyglutamate synthase</fullName>
    </alternativeName>
</protein>
<evidence type="ECO:0000256" key="4">
    <source>
        <dbReference type="ARBA" id="ARBA00022723"/>
    </source>
</evidence>
<feature type="domain" description="Mur ligase C-terminal" evidence="11">
    <location>
        <begin position="276"/>
        <end position="389"/>
    </location>
</feature>
<comment type="caution">
    <text evidence="13">The sequence shown here is derived from an EMBL/GenBank/DDBJ whole genome shotgun (WGS) entry which is preliminary data.</text>
</comment>
<evidence type="ECO:0000313" key="14">
    <source>
        <dbReference type="Proteomes" id="UP000824175"/>
    </source>
</evidence>
<dbReference type="EC" id="6.3.2.17" evidence="2"/>
<proteinExistence type="inferred from homology"/>
<dbReference type="Gene3D" id="3.40.1190.10">
    <property type="entry name" value="Mur-like, catalytic domain"/>
    <property type="match status" value="1"/>
</dbReference>
<keyword evidence="6 10" id="KW-0067">ATP-binding</keyword>
<dbReference type="GO" id="GO:0005737">
    <property type="term" value="C:cytoplasm"/>
    <property type="evidence" value="ECO:0007669"/>
    <property type="project" value="TreeGrafter"/>
</dbReference>
<comment type="similarity">
    <text evidence="1 10">Belongs to the folylpolyglutamate synthase family.</text>
</comment>
<dbReference type="SUPFAM" id="SSF53244">
    <property type="entry name" value="MurD-like peptide ligases, peptide-binding domain"/>
    <property type="match status" value="1"/>
</dbReference>
<dbReference type="PROSITE" id="PS01012">
    <property type="entry name" value="FOLYLPOLYGLU_SYNT_2"/>
    <property type="match status" value="1"/>
</dbReference>
<reference evidence="13" key="1">
    <citation type="submission" date="2020-10" db="EMBL/GenBank/DDBJ databases">
        <authorList>
            <person name="Gilroy R."/>
        </authorList>
    </citation>
    <scope>NUCLEOTIDE SEQUENCE</scope>
    <source>
        <strain evidence="13">CHK195-11698</strain>
    </source>
</reference>
<dbReference type="PANTHER" id="PTHR11136:SF0">
    <property type="entry name" value="DIHYDROFOLATE SYNTHETASE-RELATED"/>
    <property type="match status" value="1"/>
</dbReference>
<reference evidence="13" key="2">
    <citation type="journal article" date="2021" name="PeerJ">
        <title>Extensive microbial diversity within the chicken gut microbiome revealed by metagenomics and culture.</title>
        <authorList>
            <person name="Gilroy R."/>
            <person name="Ravi A."/>
            <person name="Getino M."/>
            <person name="Pursley I."/>
            <person name="Horton D.L."/>
            <person name="Alikhan N.F."/>
            <person name="Baker D."/>
            <person name="Gharbi K."/>
            <person name="Hall N."/>
            <person name="Watson M."/>
            <person name="Adriaenssens E.M."/>
            <person name="Foster-Nyarko E."/>
            <person name="Jarju S."/>
            <person name="Secka A."/>
            <person name="Antonio M."/>
            <person name="Oren A."/>
            <person name="Chaudhuri R.R."/>
            <person name="La Ragione R."/>
            <person name="Hildebrand F."/>
            <person name="Pallen M.J."/>
        </authorList>
    </citation>
    <scope>NUCLEOTIDE SEQUENCE</scope>
    <source>
        <strain evidence="13">CHK195-11698</strain>
    </source>
</reference>
<dbReference type="PIRSF" id="PIRSF001563">
    <property type="entry name" value="Folylpolyglu_synth"/>
    <property type="match status" value="1"/>
</dbReference>
<dbReference type="PROSITE" id="PS01011">
    <property type="entry name" value="FOLYLPOLYGLU_SYNT_1"/>
    <property type="match status" value="1"/>
</dbReference>
<dbReference type="InterPro" id="IPR018109">
    <property type="entry name" value="Folylpolyglutamate_synth_CS"/>
</dbReference>
<dbReference type="GO" id="GO:0046872">
    <property type="term" value="F:metal ion binding"/>
    <property type="evidence" value="ECO:0007669"/>
    <property type="project" value="UniProtKB-KW"/>
</dbReference>
<gene>
    <name evidence="13" type="ORF">IAD15_08485</name>
</gene>
<evidence type="ECO:0000256" key="7">
    <source>
        <dbReference type="ARBA" id="ARBA00022842"/>
    </source>
</evidence>
<dbReference type="Proteomes" id="UP000824175">
    <property type="component" value="Unassembled WGS sequence"/>
</dbReference>
<evidence type="ECO:0000256" key="10">
    <source>
        <dbReference type="PIRNR" id="PIRNR001563"/>
    </source>
</evidence>
<sequence>MFVHIKEACAFLEGRRHKTTLARFKEILDEIGLPYQRLKMIHVAGTNGKGSTVNDLACILMAAGYHVGTFTSPYILSHNDRICIDRQPIADDVFLDLINTWQPTIEKYGLSMFESDILLMFAYFLSQPLDYVIIEAGIGGLNDKTNLITPIASVITNIGHDHLASLGPTLEDVARQKGGIIKEGVPVFCGRMPEALMAVLDEMAHQKKTVVHYSDPPEVTQYPIDFHYRGLDIRLGDVGMYQVANASLAIDVVLGLWSHALDAAIISGLRMAHWPGRFEHFTYQGQDLFLDGAHNREAMTALIQTVKQRVGEHPVEVIYAALRDKDYVRMAKMLQEAGFTVRVCHFDDERALRATDLSRLSGVAYLDRVETGLKQWKQDPKTVLLVTGSLHFISYVRHLFDKDTQIKVSS</sequence>
<dbReference type="Pfam" id="PF08245">
    <property type="entry name" value="Mur_ligase_M"/>
    <property type="match status" value="1"/>
</dbReference>
<dbReference type="GO" id="GO:0005524">
    <property type="term" value="F:ATP binding"/>
    <property type="evidence" value="ECO:0007669"/>
    <property type="project" value="UniProtKB-KW"/>
</dbReference>
<dbReference type="GO" id="GO:0008841">
    <property type="term" value="F:dihydrofolate synthase activity"/>
    <property type="evidence" value="ECO:0007669"/>
    <property type="project" value="TreeGrafter"/>
</dbReference>
<keyword evidence="7" id="KW-0460">Magnesium</keyword>
<evidence type="ECO:0000256" key="8">
    <source>
        <dbReference type="ARBA" id="ARBA00030592"/>
    </source>
</evidence>
<dbReference type="InterPro" id="IPR036565">
    <property type="entry name" value="Mur-like_cat_sf"/>
</dbReference>
<dbReference type="EMBL" id="DVMJ01000071">
    <property type="protein sequence ID" value="HIU14090.1"/>
    <property type="molecule type" value="Genomic_DNA"/>
</dbReference>
<dbReference type="InterPro" id="IPR004101">
    <property type="entry name" value="Mur_ligase_C"/>
</dbReference>
<dbReference type="Pfam" id="PF02875">
    <property type="entry name" value="Mur_ligase_C"/>
    <property type="match status" value="1"/>
</dbReference>
<dbReference type="GO" id="GO:0004326">
    <property type="term" value="F:tetrahydrofolylpolyglutamate synthase activity"/>
    <property type="evidence" value="ECO:0007669"/>
    <property type="project" value="UniProtKB-EC"/>
</dbReference>
<evidence type="ECO:0000259" key="11">
    <source>
        <dbReference type="Pfam" id="PF02875"/>
    </source>
</evidence>
<evidence type="ECO:0000313" key="13">
    <source>
        <dbReference type="EMBL" id="HIU14090.1"/>
    </source>
</evidence>
<dbReference type="NCBIfam" id="TIGR01499">
    <property type="entry name" value="folC"/>
    <property type="match status" value="1"/>
</dbReference>
<comment type="catalytic activity">
    <reaction evidence="9">
        <text>(6S)-5,6,7,8-tetrahydrofolyl-(gamma-L-Glu)(n) + L-glutamate + ATP = (6S)-5,6,7,8-tetrahydrofolyl-(gamma-L-Glu)(n+1) + ADP + phosphate + H(+)</text>
        <dbReference type="Rhea" id="RHEA:10580"/>
        <dbReference type="Rhea" id="RHEA-COMP:14738"/>
        <dbReference type="Rhea" id="RHEA-COMP:14740"/>
        <dbReference type="ChEBI" id="CHEBI:15378"/>
        <dbReference type="ChEBI" id="CHEBI:29985"/>
        <dbReference type="ChEBI" id="CHEBI:30616"/>
        <dbReference type="ChEBI" id="CHEBI:43474"/>
        <dbReference type="ChEBI" id="CHEBI:141005"/>
        <dbReference type="ChEBI" id="CHEBI:456216"/>
        <dbReference type="EC" id="6.3.2.17"/>
    </reaction>
</comment>
<evidence type="ECO:0000259" key="12">
    <source>
        <dbReference type="Pfam" id="PF08245"/>
    </source>
</evidence>
<dbReference type="InterPro" id="IPR013221">
    <property type="entry name" value="Mur_ligase_cen"/>
</dbReference>
<evidence type="ECO:0000256" key="5">
    <source>
        <dbReference type="ARBA" id="ARBA00022741"/>
    </source>
</evidence>
<keyword evidence="4" id="KW-0479">Metal-binding</keyword>
<evidence type="ECO:0000256" key="3">
    <source>
        <dbReference type="ARBA" id="ARBA00022598"/>
    </source>
</evidence>
<evidence type="ECO:0000256" key="6">
    <source>
        <dbReference type="ARBA" id="ARBA00022840"/>
    </source>
</evidence>